<gene>
    <name evidence="1" type="ORF">CYJ96_04015</name>
</gene>
<dbReference type="Proteomes" id="UP000234914">
    <property type="component" value="Unassembled WGS sequence"/>
</dbReference>
<keyword evidence="1" id="KW-0808">Transferase</keyword>
<dbReference type="SUPFAM" id="SSF55729">
    <property type="entry name" value="Acyl-CoA N-acyltransferases (Nat)"/>
    <property type="match status" value="1"/>
</dbReference>
<dbReference type="AlphaFoldDB" id="A0A2I1RJJ7"/>
<protein>
    <submittedName>
        <fullName evidence="1">GNAT family N-acetyltransferase</fullName>
    </submittedName>
</protein>
<comment type="caution">
    <text evidence="1">The sequence shown here is derived from an EMBL/GenBank/DDBJ whole genome shotgun (WGS) entry which is preliminary data.</text>
</comment>
<dbReference type="InterPro" id="IPR016181">
    <property type="entry name" value="Acyl_CoA_acyltransferase"/>
</dbReference>
<sequence>MSYHYQFTTEFDWRSQTQWQAPDTPFMHFDFWQALIDAKLIGGRSDWWVQYVQIVDDSAQLIAVMPVFIKKHHQGEYVFDFSWAEAFERYGRNYYPRLVTSVPFTPVTGERIWVAQGKSLTASLYQTLLQAIDELASRYQASTWHGLFFSPKNVQALQNAPNLCERLSCQFLWQNRNLQDKKCANFDEFLATLTAKKRKSIKVERQKVLKQNLSCQIKLGDDITEADWAVFYQCYAMTYLVRGRQPYLNLAFFKQLGQTMADKLMLAQAHNAHGDIVACSLFFFDDDAAISTLYGRYWGCLEEYDCLHFELCYYQGIEFAIKHGLRYFDPGTQGEHKLIRGFYPVLTHSLHRVYDKVFAPAIAQFCQDEQHAVLAYQADAMTALPFNDTYKSQFFGDVAAQGTIPDNEFLKK</sequence>
<dbReference type="GO" id="GO:0016740">
    <property type="term" value="F:transferase activity"/>
    <property type="evidence" value="ECO:0007669"/>
    <property type="project" value="UniProtKB-KW"/>
</dbReference>
<organism evidence="1 2">
    <name type="scientific">Faucicola osloensis</name>
    <name type="common">Moraxella osloensis</name>
    <dbReference type="NCBI Taxonomy" id="34062"/>
    <lineage>
        <taxon>Bacteria</taxon>
        <taxon>Pseudomonadati</taxon>
        <taxon>Pseudomonadota</taxon>
        <taxon>Gammaproteobacteria</taxon>
        <taxon>Moraxellales</taxon>
        <taxon>Moraxellaceae</taxon>
        <taxon>Faucicola</taxon>
    </lineage>
</organism>
<dbReference type="Pfam" id="PF04339">
    <property type="entry name" value="FemAB_like"/>
    <property type="match status" value="1"/>
</dbReference>
<dbReference type="RefSeq" id="WP_101964019.1">
    <property type="nucleotide sequence ID" value="NZ_PKJS01000004.1"/>
</dbReference>
<reference evidence="1 2" key="1">
    <citation type="submission" date="2017-12" db="EMBL/GenBank/DDBJ databases">
        <title>Phylogenetic diversity of female urinary microbiome.</title>
        <authorList>
            <person name="Thomas-White K."/>
            <person name="Wolfe A.J."/>
        </authorList>
    </citation>
    <scope>NUCLEOTIDE SEQUENCE [LARGE SCALE GENOMIC DNA]</scope>
    <source>
        <strain evidence="1 2">UMB0416</strain>
    </source>
</reference>
<dbReference type="EMBL" id="PKJS01000004">
    <property type="protein sequence ID" value="PKZ69303.1"/>
    <property type="molecule type" value="Genomic_DNA"/>
</dbReference>
<evidence type="ECO:0000313" key="2">
    <source>
        <dbReference type="Proteomes" id="UP000234914"/>
    </source>
</evidence>
<dbReference type="PANTHER" id="PTHR47017:SF1">
    <property type="entry name" value="ACYL-COA"/>
    <property type="match status" value="1"/>
</dbReference>
<proteinExistence type="predicted"/>
<name>A0A2I1RJJ7_FAUOS</name>
<dbReference type="InterPro" id="IPR007434">
    <property type="entry name" value="FemAB-like"/>
</dbReference>
<dbReference type="PANTHER" id="PTHR47017">
    <property type="entry name" value="ACYL-COA"/>
    <property type="match status" value="1"/>
</dbReference>
<accession>A0A2I1RJJ7</accession>
<dbReference type="Gene3D" id="3.40.630.30">
    <property type="match status" value="1"/>
</dbReference>
<evidence type="ECO:0000313" key="1">
    <source>
        <dbReference type="EMBL" id="PKZ69303.1"/>
    </source>
</evidence>